<organism evidence="1 2">
    <name type="scientific">Cellulomonas xylanilytica</name>
    <dbReference type="NCBI Taxonomy" id="233583"/>
    <lineage>
        <taxon>Bacteria</taxon>
        <taxon>Bacillati</taxon>
        <taxon>Actinomycetota</taxon>
        <taxon>Actinomycetes</taxon>
        <taxon>Micrococcales</taxon>
        <taxon>Cellulomonadaceae</taxon>
        <taxon>Cellulomonas</taxon>
    </lineage>
</organism>
<dbReference type="EMBL" id="BJUB01000004">
    <property type="protein sequence ID" value="GEK21078.1"/>
    <property type="molecule type" value="Genomic_DNA"/>
</dbReference>
<dbReference type="AlphaFoldDB" id="A0A510V2I8"/>
<comment type="caution">
    <text evidence="1">The sequence shown here is derived from an EMBL/GenBank/DDBJ whole genome shotgun (WGS) entry which is preliminary data.</text>
</comment>
<evidence type="ECO:0000313" key="1">
    <source>
        <dbReference type="EMBL" id="GEK21078.1"/>
    </source>
</evidence>
<accession>A0A510V2I8</accession>
<protein>
    <submittedName>
        <fullName evidence="1">Uncharacterized protein</fullName>
    </submittedName>
</protein>
<keyword evidence="2" id="KW-1185">Reference proteome</keyword>
<evidence type="ECO:0000313" key="2">
    <source>
        <dbReference type="Proteomes" id="UP000321118"/>
    </source>
</evidence>
<proteinExistence type="predicted"/>
<gene>
    <name evidence="1" type="ORF">CXY01_15980</name>
</gene>
<name>A0A510V2I8_9CELL</name>
<dbReference type="Proteomes" id="UP000321118">
    <property type="component" value="Unassembled WGS sequence"/>
</dbReference>
<sequence length="62" mass="7172">MWALLFRRVRVMILVIVLLPVVASVARRLAERVERRQEGQTLGSRGLRVVESSARRARSMLR</sequence>
<reference evidence="1 2" key="1">
    <citation type="submission" date="2019-07" db="EMBL/GenBank/DDBJ databases">
        <title>Whole genome shotgun sequence of Cellulomonas xylanilytica NBRC 101102.</title>
        <authorList>
            <person name="Hosoyama A."/>
            <person name="Uohara A."/>
            <person name="Ohji S."/>
            <person name="Ichikawa N."/>
        </authorList>
    </citation>
    <scope>NUCLEOTIDE SEQUENCE [LARGE SCALE GENOMIC DNA]</scope>
    <source>
        <strain evidence="1 2">NBRC 101102</strain>
    </source>
</reference>